<dbReference type="Gene3D" id="3.30.565.40">
    <property type="entry name" value="Fervidobacterium nodosum Rt17-B1 like"/>
    <property type="match status" value="1"/>
</dbReference>
<feature type="domain" description="DUF3298" evidence="1">
    <location>
        <begin position="114"/>
        <end position="183"/>
    </location>
</feature>
<evidence type="ECO:0000313" key="3">
    <source>
        <dbReference type="EMBL" id="GGG72420.1"/>
    </source>
</evidence>
<organism evidence="3 4">
    <name type="scientific">Virgibacillus oceani</name>
    <dbReference type="NCBI Taxonomy" id="1479511"/>
    <lineage>
        <taxon>Bacteria</taxon>
        <taxon>Bacillati</taxon>
        <taxon>Bacillota</taxon>
        <taxon>Bacilli</taxon>
        <taxon>Bacillales</taxon>
        <taxon>Bacillaceae</taxon>
        <taxon>Virgibacillus</taxon>
    </lineage>
</organism>
<dbReference type="RefSeq" id="WP_188454845.1">
    <property type="nucleotide sequence ID" value="NZ_BMFR01000004.1"/>
</dbReference>
<dbReference type="Pfam" id="PF13739">
    <property type="entry name" value="PdaC"/>
    <property type="match status" value="1"/>
</dbReference>
<dbReference type="InterPro" id="IPR037126">
    <property type="entry name" value="PdaC/RsiV-like_sf"/>
</dbReference>
<evidence type="ECO:0000313" key="4">
    <source>
        <dbReference type="Proteomes" id="UP000622860"/>
    </source>
</evidence>
<dbReference type="EMBL" id="BMFR01000004">
    <property type="protein sequence ID" value="GGG72420.1"/>
    <property type="molecule type" value="Genomic_DNA"/>
</dbReference>
<dbReference type="Gene3D" id="3.90.640.20">
    <property type="entry name" value="Heat-shock cognate protein, ATPase"/>
    <property type="match status" value="1"/>
</dbReference>
<accession>A0A917H9L9</accession>
<reference evidence="3" key="1">
    <citation type="journal article" date="2014" name="Int. J. Syst. Evol. Microbiol.">
        <title>Complete genome sequence of Corynebacterium casei LMG S-19264T (=DSM 44701T), isolated from a smear-ripened cheese.</title>
        <authorList>
            <consortium name="US DOE Joint Genome Institute (JGI-PGF)"/>
            <person name="Walter F."/>
            <person name="Albersmeier A."/>
            <person name="Kalinowski J."/>
            <person name="Ruckert C."/>
        </authorList>
    </citation>
    <scope>NUCLEOTIDE SEQUENCE</scope>
    <source>
        <strain evidence="3">CGMCC 1.12754</strain>
    </source>
</reference>
<dbReference type="InterPro" id="IPR025303">
    <property type="entry name" value="PdaC"/>
</dbReference>
<name>A0A917H9L9_9BACI</name>
<dbReference type="Proteomes" id="UP000622860">
    <property type="component" value="Unassembled WGS sequence"/>
</dbReference>
<proteinExistence type="predicted"/>
<dbReference type="AlphaFoldDB" id="A0A917H9L9"/>
<feature type="domain" description="Deacetylase PdaC" evidence="2">
    <location>
        <begin position="19"/>
        <end position="95"/>
    </location>
</feature>
<reference evidence="3" key="2">
    <citation type="submission" date="2020-09" db="EMBL/GenBank/DDBJ databases">
        <authorList>
            <person name="Sun Q."/>
            <person name="Zhou Y."/>
        </authorList>
    </citation>
    <scope>NUCLEOTIDE SEQUENCE</scope>
    <source>
        <strain evidence="3">CGMCC 1.12754</strain>
    </source>
</reference>
<keyword evidence="4" id="KW-1185">Reference proteome</keyword>
<dbReference type="Pfam" id="PF11738">
    <property type="entry name" value="DUF3298"/>
    <property type="match status" value="1"/>
</dbReference>
<comment type="caution">
    <text evidence="3">The sequence shown here is derived from an EMBL/GenBank/DDBJ whole genome shotgun (WGS) entry which is preliminary data.</text>
</comment>
<gene>
    <name evidence="3" type="ORF">GCM10011398_15980</name>
</gene>
<protein>
    <submittedName>
        <fullName evidence="3">Anti-SigV factor</fullName>
    </submittedName>
</protein>
<sequence>MFQQPAVIQTRTHIDTERNIHINYPVVTGLNNSRVQQSINHAIIEDLNQLLKEWNYHDPSLVEMQSWFEVKTNQRGVLSLALYVYSYTGGAHGMTVIHTLTFDITTGKNYTLNELFKPDSNYENVLLDMIKAQVKERDIPVINEPITFPGNENFYIADKCLVLYYQLYDLAPYYYGITYFPISIYAIQNIIDEEGPLGKMMGSF</sequence>
<evidence type="ECO:0000259" key="2">
    <source>
        <dbReference type="Pfam" id="PF13739"/>
    </source>
</evidence>
<dbReference type="InterPro" id="IPR021729">
    <property type="entry name" value="DUF3298"/>
</dbReference>
<evidence type="ECO:0000259" key="1">
    <source>
        <dbReference type="Pfam" id="PF11738"/>
    </source>
</evidence>